<dbReference type="Pfam" id="PF13412">
    <property type="entry name" value="HTH_24"/>
    <property type="match status" value="1"/>
</dbReference>
<evidence type="ECO:0000313" key="6">
    <source>
        <dbReference type="Proteomes" id="UP000518288"/>
    </source>
</evidence>
<protein>
    <submittedName>
        <fullName evidence="5">DNA-binding Lrp family transcriptional regulator</fullName>
    </submittedName>
</protein>
<dbReference type="EMBL" id="JACCFH010000001">
    <property type="protein sequence ID" value="NYG32647.1"/>
    <property type="molecule type" value="Genomic_DNA"/>
</dbReference>
<dbReference type="SUPFAM" id="SSF46785">
    <property type="entry name" value="Winged helix' DNA-binding domain"/>
    <property type="match status" value="1"/>
</dbReference>
<dbReference type="GO" id="GO:0005829">
    <property type="term" value="C:cytosol"/>
    <property type="evidence" value="ECO:0007669"/>
    <property type="project" value="TreeGrafter"/>
</dbReference>
<reference evidence="5 6" key="1">
    <citation type="submission" date="2020-07" db="EMBL/GenBank/DDBJ databases">
        <title>Genomic Encyclopedia of Archaeal and Bacterial Type Strains, Phase II (KMG-II): from individual species to whole genera.</title>
        <authorList>
            <person name="Goeker M."/>
        </authorList>
    </citation>
    <scope>NUCLEOTIDE SEQUENCE [LARGE SCALE GENOMIC DNA]</scope>
    <source>
        <strain evidence="5 6">DSM 21226</strain>
    </source>
</reference>
<keyword evidence="2 5" id="KW-0238">DNA-binding</keyword>
<dbReference type="GO" id="GO:0043200">
    <property type="term" value="P:response to amino acid"/>
    <property type="evidence" value="ECO:0007669"/>
    <property type="project" value="TreeGrafter"/>
</dbReference>
<dbReference type="PRINTS" id="PR00033">
    <property type="entry name" value="HTHASNC"/>
</dbReference>
<dbReference type="RefSeq" id="WP_179633514.1">
    <property type="nucleotide sequence ID" value="NZ_JACCFH010000001.1"/>
</dbReference>
<comment type="caution">
    <text evidence="5">The sequence shown here is derived from an EMBL/GenBank/DDBJ whole genome shotgun (WGS) entry which is preliminary data.</text>
</comment>
<dbReference type="Gene3D" id="3.30.70.920">
    <property type="match status" value="1"/>
</dbReference>
<dbReference type="PANTHER" id="PTHR30154:SF34">
    <property type="entry name" value="TRANSCRIPTIONAL REGULATOR AZLB"/>
    <property type="match status" value="1"/>
</dbReference>
<evidence type="ECO:0000256" key="1">
    <source>
        <dbReference type="ARBA" id="ARBA00023015"/>
    </source>
</evidence>
<dbReference type="SUPFAM" id="SSF54909">
    <property type="entry name" value="Dimeric alpha+beta barrel"/>
    <property type="match status" value="1"/>
</dbReference>
<dbReference type="AlphaFoldDB" id="A0A7Y9QWB8"/>
<dbReference type="Pfam" id="PF01037">
    <property type="entry name" value="AsnC_trans_reg"/>
    <property type="match status" value="1"/>
</dbReference>
<dbReference type="InterPro" id="IPR011991">
    <property type="entry name" value="ArsR-like_HTH"/>
</dbReference>
<dbReference type="CDD" id="cd00090">
    <property type="entry name" value="HTH_ARSR"/>
    <property type="match status" value="1"/>
</dbReference>
<dbReference type="InterPro" id="IPR019887">
    <property type="entry name" value="Tscrpt_reg_AsnC/Lrp_C"/>
</dbReference>
<dbReference type="Proteomes" id="UP000518288">
    <property type="component" value="Unassembled WGS sequence"/>
</dbReference>
<proteinExistence type="predicted"/>
<dbReference type="InterPro" id="IPR036390">
    <property type="entry name" value="WH_DNA-bd_sf"/>
</dbReference>
<dbReference type="PROSITE" id="PS00519">
    <property type="entry name" value="HTH_ASNC_1"/>
    <property type="match status" value="1"/>
</dbReference>
<evidence type="ECO:0000256" key="3">
    <source>
        <dbReference type="ARBA" id="ARBA00023163"/>
    </source>
</evidence>
<dbReference type="InterPro" id="IPR019885">
    <property type="entry name" value="Tscrpt_reg_HTH_AsnC-type_CS"/>
</dbReference>
<dbReference type="SMART" id="SM00344">
    <property type="entry name" value="HTH_ASNC"/>
    <property type="match status" value="1"/>
</dbReference>
<evidence type="ECO:0000256" key="2">
    <source>
        <dbReference type="ARBA" id="ARBA00023125"/>
    </source>
</evidence>
<dbReference type="GO" id="GO:0043565">
    <property type="term" value="F:sequence-specific DNA binding"/>
    <property type="evidence" value="ECO:0007669"/>
    <property type="project" value="InterPro"/>
</dbReference>
<dbReference type="PROSITE" id="PS50956">
    <property type="entry name" value="HTH_ASNC_2"/>
    <property type="match status" value="1"/>
</dbReference>
<dbReference type="PANTHER" id="PTHR30154">
    <property type="entry name" value="LEUCINE-RESPONSIVE REGULATORY PROTEIN"/>
    <property type="match status" value="1"/>
</dbReference>
<gene>
    <name evidence="5" type="ORF">BDD16_001633</name>
</gene>
<dbReference type="GO" id="GO:0006355">
    <property type="term" value="P:regulation of DNA-templated transcription"/>
    <property type="evidence" value="ECO:0007669"/>
    <property type="project" value="UniProtKB-ARBA"/>
</dbReference>
<dbReference type="Gene3D" id="1.10.10.10">
    <property type="entry name" value="Winged helix-like DNA-binding domain superfamily/Winged helix DNA-binding domain"/>
    <property type="match status" value="1"/>
</dbReference>
<dbReference type="InterPro" id="IPR000485">
    <property type="entry name" value="AsnC-type_HTH_dom"/>
</dbReference>
<sequence>MNELDRRDALILTELQRDSRQSIAQIAERTGLSTTPCWKRLRELEARGVITAYTALVDREQVGLGLCVIAEVNLSPHTEDTVQRFEREVAACPPIVSCYSTTGQSDYVMRVLVRDIKAYDRFLHDTVFKLPGVTHVRSSMVLREVKAQGRLPIEVPAGGVGG</sequence>
<organism evidence="5 6">
    <name type="scientific">Sphaerotilus montanus</name>
    <dbReference type="NCBI Taxonomy" id="522889"/>
    <lineage>
        <taxon>Bacteria</taxon>
        <taxon>Pseudomonadati</taxon>
        <taxon>Pseudomonadota</taxon>
        <taxon>Betaproteobacteria</taxon>
        <taxon>Burkholderiales</taxon>
        <taxon>Sphaerotilaceae</taxon>
        <taxon>Sphaerotilus</taxon>
    </lineage>
</organism>
<keyword evidence="3" id="KW-0804">Transcription</keyword>
<feature type="domain" description="HTH asnC-type" evidence="4">
    <location>
        <begin position="4"/>
        <end position="65"/>
    </location>
</feature>
<accession>A0A7Y9QWB8</accession>
<dbReference type="InterPro" id="IPR036388">
    <property type="entry name" value="WH-like_DNA-bd_sf"/>
</dbReference>
<keyword evidence="6" id="KW-1185">Reference proteome</keyword>
<dbReference type="InterPro" id="IPR019888">
    <property type="entry name" value="Tscrpt_reg_AsnC-like"/>
</dbReference>
<dbReference type="InterPro" id="IPR011008">
    <property type="entry name" value="Dimeric_a/b-barrel"/>
</dbReference>
<evidence type="ECO:0000259" key="4">
    <source>
        <dbReference type="PROSITE" id="PS50956"/>
    </source>
</evidence>
<name>A0A7Y9QWB8_9BURK</name>
<keyword evidence="1" id="KW-0805">Transcription regulation</keyword>
<evidence type="ECO:0000313" key="5">
    <source>
        <dbReference type="EMBL" id="NYG32647.1"/>
    </source>
</evidence>